<evidence type="ECO:0000256" key="1">
    <source>
        <dbReference type="ARBA" id="ARBA00022491"/>
    </source>
</evidence>
<dbReference type="SUPFAM" id="SSF55781">
    <property type="entry name" value="GAF domain-like"/>
    <property type="match status" value="1"/>
</dbReference>
<organism evidence="6 7">
    <name type="scientific">Candidatus Wildermuthbacteria bacterium RIFCSPHIGHO2_02_FULL_45_25</name>
    <dbReference type="NCBI Taxonomy" id="1802450"/>
    <lineage>
        <taxon>Bacteria</taxon>
        <taxon>Candidatus Wildermuthiibacteriota</taxon>
    </lineage>
</organism>
<keyword evidence="2" id="KW-0805">Transcription regulation</keyword>
<accession>A0A1G2R272</accession>
<dbReference type="InterPro" id="IPR021153">
    <property type="entry name" value="HrcA_C"/>
</dbReference>
<evidence type="ECO:0000259" key="5">
    <source>
        <dbReference type="Pfam" id="PF01628"/>
    </source>
</evidence>
<feature type="domain" description="Heat-inducible transcription repressor HrcA C-terminal" evidence="5">
    <location>
        <begin position="95"/>
        <end position="223"/>
    </location>
</feature>
<dbReference type="InterPro" id="IPR002571">
    <property type="entry name" value="HrcA"/>
</dbReference>
<keyword evidence="3" id="KW-0346">Stress response</keyword>
<protein>
    <recommendedName>
        <fullName evidence="5">Heat-inducible transcription repressor HrcA C-terminal domain-containing protein</fullName>
    </recommendedName>
</protein>
<evidence type="ECO:0000256" key="3">
    <source>
        <dbReference type="ARBA" id="ARBA00023016"/>
    </source>
</evidence>
<keyword evidence="1" id="KW-0678">Repressor</keyword>
<dbReference type="AlphaFoldDB" id="A0A1G2R272"/>
<dbReference type="GO" id="GO:0045892">
    <property type="term" value="P:negative regulation of DNA-templated transcription"/>
    <property type="evidence" value="ECO:0007669"/>
    <property type="project" value="TreeGrafter"/>
</dbReference>
<dbReference type="Gene3D" id="1.10.10.10">
    <property type="entry name" value="Winged helix-like DNA-binding domain superfamily/Winged helix DNA-binding domain"/>
    <property type="match status" value="1"/>
</dbReference>
<gene>
    <name evidence="6" type="ORF">A3C04_04365</name>
</gene>
<name>A0A1G2R272_9BACT</name>
<dbReference type="Gene3D" id="3.30.450.40">
    <property type="match status" value="1"/>
</dbReference>
<dbReference type="GO" id="GO:0003677">
    <property type="term" value="F:DNA binding"/>
    <property type="evidence" value="ECO:0007669"/>
    <property type="project" value="InterPro"/>
</dbReference>
<dbReference type="PANTHER" id="PTHR34824:SF1">
    <property type="entry name" value="HEAT-INDUCIBLE TRANSCRIPTION REPRESSOR HRCA"/>
    <property type="match status" value="1"/>
</dbReference>
<dbReference type="InterPro" id="IPR036388">
    <property type="entry name" value="WH-like_DNA-bd_sf"/>
</dbReference>
<comment type="caution">
    <text evidence="6">The sequence shown here is derived from an EMBL/GenBank/DDBJ whole genome shotgun (WGS) entry which is preliminary data.</text>
</comment>
<dbReference type="PANTHER" id="PTHR34824">
    <property type="entry name" value="HEAT-INDUCIBLE TRANSCRIPTION REPRESSOR HRCA"/>
    <property type="match status" value="1"/>
</dbReference>
<proteinExistence type="predicted"/>
<dbReference type="SUPFAM" id="SSF46785">
    <property type="entry name" value="Winged helix' DNA-binding domain"/>
    <property type="match status" value="1"/>
</dbReference>
<keyword evidence="4" id="KW-0804">Transcription</keyword>
<reference evidence="6 7" key="1">
    <citation type="journal article" date="2016" name="Nat. Commun.">
        <title>Thousands of microbial genomes shed light on interconnected biogeochemical processes in an aquifer system.</title>
        <authorList>
            <person name="Anantharaman K."/>
            <person name="Brown C.T."/>
            <person name="Hug L.A."/>
            <person name="Sharon I."/>
            <person name="Castelle C.J."/>
            <person name="Probst A.J."/>
            <person name="Thomas B.C."/>
            <person name="Singh A."/>
            <person name="Wilkins M.J."/>
            <person name="Karaoz U."/>
            <person name="Brodie E.L."/>
            <person name="Williams K.H."/>
            <person name="Hubbard S.S."/>
            <person name="Banfield J.F."/>
        </authorList>
    </citation>
    <scope>NUCLEOTIDE SEQUENCE [LARGE SCALE GENOMIC DNA]</scope>
</reference>
<dbReference type="InterPro" id="IPR029016">
    <property type="entry name" value="GAF-like_dom_sf"/>
</dbReference>
<dbReference type="Proteomes" id="UP000178092">
    <property type="component" value="Unassembled WGS sequence"/>
</dbReference>
<evidence type="ECO:0000256" key="2">
    <source>
        <dbReference type="ARBA" id="ARBA00023015"/>
    </source>
</evidence>
<evidence type="ECO:0000256" key="4">
    <source>
        <dbReference type="ARBA" id="ARBA00023163"/>
    </source>
</evidence>
<evidence type="ECO:0000313" key="7">
    <source>
        <dbReference type="Proteomes" id="UP000178092"/>
    </source>
</evidence>
<dbReference type="InterPro" id="IPR036390">
    <property type="entry name" value="WH_DNA-bd_sf"/>
</dbReference>
<dbReference type="EMBL" id="MHTV01000018">
    <property type="protein sequence ID" value="OHA66984.1"/>
    <property type="molecule type" value="Genomic_DNA"/>
</dbReference>
<sequence length="241" mass="28251">MLMNMTERQQDILAKTVFEYIHTAQPVSSQWLERKYRLSVSSATIRNEMVVLTEHGFLLQPYVSAGRVPTDKGYRFFADEVKKNGEQNMRNQARLEEMLQEDIEDFFRFAQNMARQVAMLSSDVILISVPQEKFVWKEGWETIVREPEFSQHEYIVQFAKFLRDLENGIEEFPMEDTAEIFIGQENPFSKVREFSVITCAYTFPGEIQGIVAIAGPKRMHYDRNLDILQTLVELFEKNQNK</sequence>
<dbReference type="Pfam" id="PF01628">
    <property type="entry name" value="HrcA"/>
    <property type="match status" value="1"/>
</dbReference>
<evidence type="ECO:0000313" key="6">
    <source>
        <dbReference type="EMBL" id="OHA66984.1"/>
    </source>
</evidence>